<dbReference type="PANTHER" id="PTHR30055">
    <property type="entry name" value="HTH-TYPE TRANSCRIPTIONAL REGULATOR RUTR"/>
    <property type="match status" value="1"/>
</dbReference>
<dbReference type="InterPro" id="IPR001647">
    <property type="entry name" value="HTH_TetR"/>
</dbReference>
<dbReference type="GO" id="GO:0003700">
    <property type="term" value="F:DNA-binding transcription factor activity"/>
    <property type="evidence" value="ECO:0007669"/>
    <property type="project" value="TreeGrafter"/>
</dbReference>
<evidence type="ECO:0000256" key="4">
    <source>
        <dbReference type="PROSITE-ProRule" id="PRU00335"/>
    </source>
</evidence>
<dbReference type="GO" id="GO:0000976">
    <property type="term" value="F:transcription cis-regulatory region binding"/>
    <property type="evidence" value="ECO:0007669"/>
    <property type="project" value="TreeGrafter"/>
</dbReference>
<evidence type="ECO:0000256" key="1">
    <source>
        <dbReference type="ARBA" id="ARBA00023015"/>
    </source>
</evidence>
<dbReference type="Pfam" id="PF17754">
    <property type="entry name" value="TetR_C_14"/>
    <property type="match status" value="1"/>
</dbReference>
<feature type="domain" description="HTH tetR-type" evidence="5">
    <location>
        <begin position="12"/>
        <end position="72"/>
    </location>
</feature>
<comment type="caution">
    <text evidence="6">The sequence shown here is derived from an EMBL/GenBank/DDBJ whole genome shotgun (WGS) entry which is preliminary data.</text>
</comment>
<dbReference type="RefSeq" id="WP_203955811.1">
    <property type="nucleotide sequence ID" value="NZ_BOOO01000031.1"/>
</dbReference>
<dbReference type="InterPro" id="IPR050109">
    <property type="entry name" value="HTH-type_TetR-like_transc_reg"/>
</dbReference>
<dbReference type="AlphaFoldDB" id="A0A8J3TRU1"/>
<dbReference type="InterPro" id="IPR023772">
    <property type="entry name" value="DNA-bd_HTH_TetR-type_CS"/>
</dbReference>
<dbReference type="PANTHER" id="PTHR30055:SF238">
    <property type="entry name" value="MYCOFACTOCIN BIOSYNTHESIS TRANSCRIPTIONAL REGULATOR MFTR-RELATED"/>
    <property type="match status" value="1"/>
</dbReference>
<protein>
    <submittedName>
        <fullName evidence="6">TetR family transcriptional regulator</fullName>
    </submittedName>
</protein>
<name>A0A8J3TRU1_9ACTN</name>
<feature type="DNA-binding region" description="H-T-H motif" evidence="4">
    <location>
        <begin position="35"/>
        <end position="54"/>
    </location>
</feature>
<dbReference type="Pfam" id="PF00440">
    <property type="entry name" value="TetR_N"/>
    <property type="match status" value="1"/>
</dbReference>
<evidence type="ECO:0000259" key="5">
    <source>
        <dbReference type="PROSITE" id="PS50977"/>
    </source>
</evidence>
<keyword evidence="2 4" id="KW-0238">DNA-binding</keyword>
<evidence type="ECO:0000313" key="7">
    <source>
        <dbReference type="Proteomes" id="UP000650628"/>
    </source>
</evidence>
<dbReference type="InterPro" id="IPR009057">
    <property type="entry name" value="Homeodomain-like_sf"/>
</dbReference>
<dbReference type="PRINTS" id="PR00455">
    <property type="entry name" value="HTHTETR"/>
</dbReference>
<organism evidence="6 7">
    <name type="scientific">Planotetraspora mira</name>
    <dbReference type="NCBI Taxonomy" id="58121"/>
    <lineage>
        <taxon>Bacteria</taxon>
        <taxon>Bacillati</taxon>
        <taxon>Actinomycetota</taxon>
        <taxon>Actinomycetes</taxon>
        <taxon>Streptosporangiales</taxon>
        <taxon>Streptosporangiaceae</taxon>
        <taxon>Planotetraspora</taxon>
    </lineage>
</organism>
<proteinExistence type="predicted"/>
<dbReference type="PROSITE" id="PS50977">
    <property type="entry name" value="HTH_TETR_2"/>
    <property type="match status" value="1"/>
</dbReference>
<sequence>MSVGGVRERSKARRRDAITRTAYRLFAERGFAATTIADIAAEADVAPRTVTLYFRSKHDIAFSRFIASTQRLTDALRGRSPKQSALDVLGEWLRAEAAARSDLDDLQQRMFDANPELQALQRAHLADAIQEGTAAVAADVGASPEDVGPRIVAAATMAVMYEVYCSRHDLERERALEIAFAFLKAGVSALSR</sequence>
<evidence type="ECO:0000256" key="3">
    <source>
        <dbReference type="ARBA" id="ARBA00023163"/>
    </source>
</evidence>
<dbReference type="SUPFAM" id="SSF46689">
    <property type="entry name" value="Homeodomain-like"/>
    <property type="match status" value="1"/>
</dbReference>
<reference evidence="6 7" key="1">
    <citation type="submission" date="2021-01" db="EMBL/GenBank/DDBJ databases">
        <title>Whole genome shotgun sequence of Planotetraspora mira NBRC 15435.</title>
        <authorList>
            <person name="Komaki H."/>
            <person name="Tamura T."/>
        </authorList>
    </citation>
    <scope>NUCLEOTIDE SEQUENCE [LARGE SCALE GENOMIC DNA]</scope>
    <source>
        <strain evidence="6 7">NBRC 15435</strain>
    </source>
</reference>
<keyword evidence="3" id="KW-0804">Transcription</keyword>
<dbReference type="EMBL" id="BOOO01000031">
    <property type="protein sequence ID" value="GII31900.1"/>
    <property type="molecule type" value="Genomic_DNA"/>
</dbReference>
<gene>
    <name evidence="6" type="ORF">Pmi06nite_53420</name>
</gene>
<dbReference type="PROSITE" id="PS01081">
    <property type="entry name" value="HTH_TETR_1"/>
    <property type="match status" value="1"/>
</dbReference>
<accession>A0A8J3TRU1</accession>
<evidence type="ECO:0000313" key="6">
    <source>
        <dbReference type="EMBL" id="GII31900.1"/>
    </source>
</evidence>
<dbReference type="Gene3D" id="1.10.357.10">
    <property type="entry name" value="Tetracycline Repressor, domain 2"/>
    <property type="match status" value="1"/>
</dbReference>
<evidence type="ECO:0000256" key="2">
    <source>
        <dbReference type="ARBA" id="ARBA00023125"/>
    </source>
</evidence>
<keyword evidence="7" id="KW-1185">Reference proteome</keyword>
<dbReference type="InterPro" id="IPR041347">
    <property type="entry name" value="MftR_C"/>
</dbReference>
<keyword evidence="1" id="KW-0805">Transcription regulation</keyword>
<dbReference type="Gene3D" id="1.10.10.60">
    <property type="entry name" value="Homeodomain-like"/>
    <property type="match status" value="1"/>
</dbReference>
<dbReference type="Proteomes" id="UP000650628">
    <property type="component" value="Unassembled WGS sequence"/>
</dbReference>